<dbReference type="AlphaFoldDB" id="A0A939RWC2"/>
<dbReference type="SUPFAM" id="SSF48498">
    <property type="entry name" value="Tetracyclin repressor-like, C-terminal domain"/>
    <property type="match status" value="1"/>
</dbReference>
<protein>
    <submittedName>
        <fullName evidence="7">TetR/AcrR family transcriptional regulator C-terminal domain-containing protein</fullName>
    </submittedName>
</protein>
<dbReference type="PROSITE" id="PS50977">
    <property type="entry name" value="HTH_TETR_2"/>
    <property type="match status" value="1"/>
</dbReference>
<dbReference type="Gene3D" id="1.10.357.10">
    <property type="entry name" value="Tetracycline Repressor, domain 2"/>
    <property type="match status" value="1"/>
</dbReference>
<evidence type="ECO:0000256" key="2">
    <source>
        <dbReference type="ARBA" id="ARBA00023015"/>
    </source>
</evidence>
<dbReference type="Pfam" id="PF00440">
    <property type="entry name" value="TetR_N"/>
    <property type="match status" value="1"/>
</dbReference>
<feature type="domain" description="HTH tetR-type" evidence="6">
    <location>
        <begin position="1"/>
        <end position="55"/>
    </location>
</feature>
<dbReference type="PANTHER" id="PTHR30055:SF151">
    <property type="entry name" value="TRANSCRIPTIONAL REGULATORY PROTEIN"/>
    <property type="match status" value="1"/>
</dbReference>
<sequence>MLETALGVADRVGVDAVTMRRLAVELGVKPMSLYHHVPGKDAILDGLVDRVFAEIDVPPEGLPWKDAIRLRCLSARAVLRRHPWATPLLEGRTSPGPATLHHHDAVLSCLRRGGLSLALTAHAYAVLDSFVYGFALQEATLPSGGDEGIAELAEHMVETFPAGAYPHLVELATHHVQQPGYGFSASFEFGLDLLLDGIEAAAGRRL</sequence>
<keyword evidence="2" id="KW-0805">Transcription regulation</keyword>
<dbReference type="InterPro" id="IPR050109">
    <property type="entry name" value="HTH-type_TetR-like_transc_reg"/>
</dbReference>
<organism evidence="7 8">
    <name type="scientific">Actinotalea soli</name>
    <dbReference type="NCBI Taxonomy" id="2819234"/>
    <lineage>
        <taxon>Bacteria</taxon>
        <taxon>Bacillati</taxon>
        <taxon>Actinomycetota</taxon>
        <taxon>Actinomycetes</taxon>
        <taxon>Micrococcales</taxon>
        <taxon>Cellulomonadaceae</taxon>
        <taxon>Actinotalea</taxon>
    </lineage>
</organism>
<dbReference type="GO" id="GO:0003700">
    <property type="term" value="F:DNA-binding transcription factor activity"/>
    <property type="evidence" value="ECO:0007669"/>
    <property type="project" value="TreeGrafter"/>
</dbReference>
<evidence type="ECO:0000313" key="7">
    <source>
        <dbReference type="EMBL" id="MBO1752036.1"/>
    </source>
</evidence>
<dbReference type="InterPro" id="IPR036271">
    <property type="entry name" value="Tet_transcr_reg_TetR-rel_C_sf"/>
</dbReference>
<dbReference type="PANTHER" id="PTHR30055">
    <property type="entry name" value="HTH-TYPE TRANSCRIPTIONAL REGULATOR RUTR"/>
    <property type="match status" value="1"/>
</dbReference>
<evidence type="ECO:0000313" key="8">
    <source>
        <dbReference type="Proteomes" id="UP000664209"/>
    </source>
</evidence>
<evidence type="ECO:0000256" key="1">
    <source>
        <dbReference type="ARBA" id="ARBA00022491"/>
    </source>
</evidence>
<dbReference type="PRINTS" id="PR00400">
    <property type="entry name" value="TETREPRESSOR"/>
</dbReference>
<dbReference type="GO" id="GO:0046677">
    <property type="term" value="P:response to antibiotic"/>
    <property type="evidence" value="ECO:0007669"/>
    <property type="project" value="InterPro"/>
</dbReference>
<dbReference type="InterPro" id="IPR001647">
    <property type="entry name" value="HTH_TetR"/>
</dbReference>
<dbReference type="GO" id="GO:0045892">
    <property type="term" value="P:negative regulation of DNA-templated transcription"/>
    <property type="evidence" value="ECO:0007669"/>
    <property type="project" value="InterPro"/>
</dbReference>
<evidence type="ECO:0000259" key="6">
    <source>
        <dbReference type="PROSITE" id="PS50977"/>
    </source>
</evidence>
<keyword evidence="3 5" id="KW-0238">DNA-binding</keyword>
<gene>
    <name evidence="7" type="ORF">J4G33_09500</name>
</gene>
<evidence type="ECO:0000256" key="3">
    <source>
        <dbReference type="ARBA" id="ARBA00023125"/>
    </source>
</evidence>
<keyword evidence="1" id="KW-0678">Repressor</keyword>
<evidence type="ECO:0000256" key="4">
    <source>
        <dbReference type="ARBA" id="ARBA00023163"/>
    </source>
</evidence>
<dbReference type="GO" id="GO:0000976">
    <property type="term" value="F:transcription cis-regulatory region binding"/>
    <property type="evidence" value="ECO:0007669"/>
    <property type="project" value="TreeGrafter"/>
</dbReference>
<keyword evidence="4" id="KW-0804">Transcription</keyword>
<reference evidence="7" key="1">
    <citation type="submission" date="2021-03" db="EMBL/GenBank/DDBJ databases">
        <title>Actinotalea soli sp. nov., isolated from soil.</title>
        <authorList>
            <person name="Ping W."/>
            <person name="Zhang J."/>
        </authorList>
    </citation>
    <scope>NUCLEOTIDE SEQUENCE</scope>
    <source>
        <strain evidence="7">BY-33</strain>
    </source>
</reference>
<comment type="caution">
    <text evidence="7">The sequence shown here is derived from an EMBL/GenBank/DDBJ whole genome shotgun (WGS) entry which is preliminary data.</text>
</comment>
<evidence type="ECO:0000256" key="5">
    <source>
        <dbReference type="PROSITE-ProRule" id="PRU00335"/>
    </source>
</evidence>
<proteinExistence type="predicted"/>
<dbReference type="SUPFAM" id="SSF46689">
    <property type="entry name" value="Homeodomain-like"/>
    <property type="match status" value="1"/>
</dbReference>
<name>A0A939RWC2_9CELL</name>
<dbReference type="EMBL" id="JAGEMK010000004">
    <property type="protein sequence ID" value="MBO1752036.1"/>
    <property type="molecule type" value="Genomic_DNA"/>
</dbReference>
<dbReference type="Gene3D" id="1.10.10.60">
    <property type="entry name" value="Homeodomain-like"/>
    <property type="match status" value="1"/>
</dbReference>
<dbReference type="Proteomes" id="UP000664209">
    <property type="component" value="Unassembled WGS sequence"/>
</dbReference>
<dbReference type="Pfam" id="PF02909">
    <property type="entry name" value="TetR_C_1"/>
    <property type="match status" value="1"/>
</dbReference>
<feature type="DNA-binding region" description="H-T-H motif" evidence="5">
    <location>
        <begin position="18"/>
        <end position="37"/>
    </location>
</feature>
<dbReference type="InterPro" id="IPR004111">
    <property type="entry name" value="Repressor_TetR_C"/>
</dbReference>
<keyword evidence="8" id="KW-1185">Reference proteome</keyword>
<accession>A0A939RWC2</accession>
<dbReference type="InterPro" id="IPR003012">
    <property type="entry name" value="Tet_transcr_reg_TetR"/>
</dbReference>
<dbReference type="InterPro" id="IPR009057">
    <property type="entry name" value="Homeodomain-like_sf"/>
</dbReference>